<dbReference type="RefSeq" id="WP_379539875.1">
    <property type="nucleotide sequence ID" value="NZ_JBHSDR010000008.1"/>
</dbReference>
<accession>A0ABV8RTV8</accession>
<comment type="caution">
    <text evidence="2">The sequence shown here is derived from an EMBL/GenBank/DDBJ whole genome shotgun (WGS) entry which is preliminary data.</text>
</comment>
<dbReference type="EMBL" id="JBHSDR010000008">
    <property type="protein sequence ID" value="MFC4296317.1"/>
    <property type="molecule type" value="Genomic_DNA"/>
</dbReference>
<dbReference type="NCBIfam" id="TIGR00199">
    <property type="entry name" value="PncC_domain"/>
    <property type="match status" value="1"/>
</dbReference>
<dbReference type="Gene3D" id="3.90.950.20">
    <property type="entry name" value="CinA-like"/>
    <property type="match status" value="1"/>
</dbReference>
<gene>
    <name evidence="2" type="ORF">ACFO0A_14765</name>
</gene>
<keyword evidence="3" id="KW-1185">Reference proteome</keyword>
<name>A0ABV8RTV8_9SPHN</name>
<sequence length="179" mass="18479">MSSPVEHGENLPPEAADLAGRAIAVLKRAATGKVSIVTAESCTGGLLASLLTDQRGLGKWFDRGFVVYTEKAKTEMLGIDPVEIVRHGVVSPEIAGRMAEQALARSDAGLAVGITGFAGPAGPGDETGLVHLNVCAATGASISRTCRFGDVGRDRTRALAAEAALEMLEEALDGRGNRP</sequence>
<dbReference type="Proteomes" id="UP001595828">
    <property type="component" value="Unassembled WGS sequence"/>
</dbReference>
<dbReference type="SUPFAM" id="SSF142433">
    <property type="entry name" value="CinA-like"/>
    <property type="match status" value="1"/>
</dbReference>
<dbReference type="InterPro" id="IPR008136">
    <property type="entry name" value="CinA_C"/>
</dbReference>
<evidence type="ECO:0000313" key="2">
    <source>
        <dbReference type="EMBL" id="MFC4296317.1"/>
    </source>
</evidence>
<evidence type="ECO:0000259" key="1">
    <source>
        <dbReference type="Pfam" id="PF02464"/>
    </source>
</evidence>
<reference evidence="3" key="1">
    <citation type="journal article" date="2019" name="Int. J. Syst. Evol. Microbiol.">
        <title>The Global Catalogue of Microorganisms (GCM) 10K type strain sequencing project: providing services to taxonomists for standard genome sequencing and annotation.</title>
        <authorList>
            <consortium name="The Broad Institute Genomics Platform"/>
            <consortium name="The Broad Institute Genome Sequencing Center for Infectious Disease"/>
            <person name="Wu L."/>
            <person name="Ma J."/>
        </authorList>
    </citation>
    <scope>NUCLEOTIDE SEQUENCE [LARGE SCALE GENOMIC DNA]</scope>
    <source>
        <strain evidence="3">CGMCC 1.12989</strain>
    </source>
</reference>
<dbReference type="InterPro" id="IPR036653">
    <property type="entry name" value="CinA-like_C"/>
</dbReference>
<protein>
    <submittedName>
        <fullName evidence="2">CinA family protein</fullName>
    </submittedName>
</protein>
<evidence type="ECO:0000313" key="3">
    <source>
        <dbReference type="Proteomes" id="UP001595828"/>
    </source>
</evidence>
<feature type="domain" description="CinA C-terminal" evidence="1">
    <location>
        <begin position="25"/>
        <end position="171"/>
    </location>
</feature>
<organism evidence="2 3">
    <name type="scientific">Novosphingobium tardum</name>
    <dbReference type="NCBI Taxonomy" id="1538021"/>
    <lineage>
        <taxon>Bacteria</taxon>
        <taxon>Pseudomonadati</taxon>
        <taxon>Pseudomonadota</taxon>
        <taxon>Alphaproteobacteria</taxon>
        <taxon>Sphingomonadales</taxon>
        <taxon>Sphingomonadaceae</taxon>
        <taxon>Novosphingobium</taxon>
    </lineage>
</organism>
<dbReference type="Pfam" id="PF02464">
    <property type="entry name" value="CinA"/>
    <property type="match status" value="1"/>
</dbReference>
<proteinExistence type="predicted"/>